<dbReference type="Proteomes" id="UP001623661">
    <property type="component" value="Unassembled WGS sequence"/>
</dbReference>
<dbReference type="RefSeq" id="WP_406763543.1">
    <property type="nucleotide sequence ID" value="NZ_JBJHZY010000001.1"/>
</dbReference>
<dbReference type="SUPFAM" id="SSF48498">
    <property type="entry name" value="Tetracyclin repressor-like, C-terminal domain"/>
    <property type="match status" value="1"/>
</dbReference>
<evidence type="ECO:0000256" key="1">
    <source>
        <dbReference type="ARBA" id="ARBA00023125"/>
    </source>
</evidence>
<evidence type="ECO:0000256" key="2">
    <source>
        <dbReference type="PROSITE-ProRule" id="PRU00335"/>
    </source>
</evidence>
<protein>
    <submittedName>
        <fullName evidence="4">TetR/AcrR family transcriptional regulator</fullName>
    </submittedName>
</protein>
<dbReference type="SUPFAM" id="SSF46689">
    <property type="entry name" value="Homeodomain-like"/>
    <property type="match status" value="1"/>
</dbReference>
<evidence type="ECO:0000313" key="4">
    <source>
        <dbReference type="EMBL" id="MFL0266927.1"/>
    </source>
</evidence>
<gene>
    <name evidence="4" type="ORF">ACJDUH_02340</name>
</gene>
<dbReference type="Gene3D" id="1.10.357.10">
    <property type="entry name" value="Tetracycline Repressor, domain 2"/>
    <property type="match status" value="1"/>
</dbReference>
<keyword evidence="1 2" id="KW-0238">DNA-binding</keyword>
<dbReference type="InterPro" id="IPR009057">
    <property type="entry name" value="Homeodomain-like_sf"/>
</dbReference>
<dbReference type="PROSITE" id="PS50977">
    <property type="entry name" value="HTH_TETR_2"/>
    <property type="match status" value="1"/>
</dbReference>
<dbReference type="PANTHER" id="PTHR43479">
    <property type="entry name" value="ACREF/ENVCD OPERON REPRESSOR-RELATED"/>
    <property type="match status" value="1"/>
</dbReference>
<dbReference type="InterPro" id="IPR036271">
    <property type="entry name" value="Tet_transcr_reg_TetR-rel_C_sf"/>
</dbReference>
<feature type="DNA-binding region" description="H-T-H motif" evidence="2">
    <location>
        <begin position="37"/>
        <end position="56"/>
    </location>
</feature>
<dbReference type="Gene3D" id="1.10.10.60">
    <property type="entry name" value="Homeodomain-like"/>
    <property type="match status" value="1"/>
</dbReference>
<dbReference type="InterPro" id="IPR023772">
    <property type="entry name" value="DNA-bd_HTH_TetR-type_CS"/>
</dbReference>
<dbReference type="PANTHER" id="PTHR43479:SF11">
    <property type="entry name" value="ACREF_ENVCD OPERON REPRESSOR-RELATED"/>
    <property type="match status" value="1"/>
</dbReference>
<dbReference type="Pfam" id="PF00440">
    <property type="entry name" value="TetR_N"/>
    <property type="match status" value="1"/>
</dbReference>
<sequence>MEELTKHKIFTMEDNKRDTLLTVAMSKFASSGYKKTTTDEIILAAEISKGLLFHYFGTKKDLYIFLFKYANAIIMQDFYDRIDMKKRDIFERLRNIFLLKFELTNKYPAIFDFVASAYFEKDPAVAAKINKCSNQLFQDAQKETFKDIDLSLFKANIDASKAIDIIIYTFRGYSETQASPEKHIEDYNKEHERYIREIDDYIRVLRAAFYKEGK</sequence>
<dbReference type="PROSITE" id="PS01081">
    <property type="entry name" value="HTH_TETR_1"/>
    <property type="match status" value="1"/>
</dbReference>
<reference evidence="4 5" key="1">
    <citation type="submission" date="2024-11" db="EMBL/GenBank/DDBJ databases">
        <authorList>
            <person name="Heng Y.C."/>
            <person name="Lim A.C.H."/>
            <person name="Lee J.K.Y."/>
            <person name="Kittelmann S."/>
        </authorList>
    </citation>
    <scope>NUCLEOTIDE SEQUENCE [LARGE SCALE GENOMIC DNA]</scope>
    <source>
        <strain evidence="4 5">WILCCON 0202</strain>
    </source>
</reference>
<keyword evidence="5" id="KW-1185">Reference proteome</keyword>
<name>A0ABW8TS66_9CLOT</name>
<feature type="domain" description="HTH tetR-type" evidence="3">
    <location>
        <begin position="14"/>
        <end position="74"/>
    </location>
</feature>
<accession>A0ABW8TS66</accession>
<dbReference type="InterPro" id="IPR001647">
    <property type="entry name" value="HTH_TetR"/>
</dbReference>
<evidence type="ECO:0000259" key="3">
    <source>
        <dbReference type="PROSITE" id="PS50977"/>
    </source>
</evidence>
<comment type="caution">
    <text evidence="4">The sequence shown here is derived from an EMBL/GenBank/DDBJ whole genome shotgun (WGS) entry which is preliminary data.</text>
</comment>
<dbReference type="InterPro" id="IPR050624">
    <property type="entry name" value="HTH-type_Tx_Regulator"/>
</dbReference>
<dbReference type="PRINTS" id="PR00455">
    <property type="entry name" value="HTHTETR"/>
</dbReference>
<dbReference type="EMBL" id="JBJHZY010000001">
    <property type="protein sequence ID" value="MFL0266927.1"/>
    <property type="molecule type" value="Genomic_DNA"/>
</dbReference>
<organism evidence="4 5">
    <name type="scientific">Candidatus Clostridium radicumherbarum</name>
    <dbReference type="NCBI Taxonomy" id="3381662"/>
    <lineage>
        <taxon>Bacteria</taxon>
        <taxon>Bacillati</taxon>
        <taxon>Bacillota</taxon>
        <taxon>Clostridia</taxon>
        <taxon>Eubacteriales</taxon>
        <taxon>Clostridiaceae</taxon>
        <taxon>Clostridium</taxon>
    </lineage>
</organism>
<evidence type="ECO:0000313" key="5">
    <source>
        <dbReference type="Proteomes" id="UP001623661"/>
    </source>
</evidence>
<proteinExistence type="predicted"/>